<accession>A0A6A6D0U2</accession>
<feature type="compositionally biased region" description="Low complexity" evidence="1">
    <location>
        <begin position="323"/>
        <end position="338"/>
    </location>
</feature>
<feature type="compositionally biased region" description="Basic and acidic residues" evidence="1">
    <location>
        <begin position="270"/>
        <end position="285"/>
    </location>
</feature>
<organism evidence="2 3">
    <name type="scientific">Zasmidium cellare ATCC 36951</name>
    <dbReference type="NCBI Taxonomy" id="1080233"/>
    <lineage>
        <taxon>Eukaryota</taxon>
        <taxon>Fungi</taxon>
        <taxon>Dikarya</taxon>
        <taxon>Ascomycota</taxon>
        <taxon>Pezizomycotina</taxon>
        <taxon>Dothideomycetes</taxon>
        <taxon>Dothideomycetidae</taxon>
        <taxon>Mycosphaerellales</taxon>
        <taxon>Mycosphaerellaceae</taxon>
        <taxon>Zasmidium</taxon>
    </lineage>
</organism>
<feature type="region of interest" description="Disordered" evidence="1">
    <location>
        <begin position="202"/>
        <end position="374"/>
    </location>
</feature>
<feature type="compositionally biased region" description="Basic residues" evidence="1">
    <location>
        <begin position="223"/>
        <end position="234"/>
    </location>
</feature>
<sequence>MSHRNDHEHDHEPLLAPQRSALVSQNLLRTIARISSLTLETTASPHAHRDNPTALSLLKRAMEVTRPWLEDVRAELEEHGYTPASRDIEAGDEGFRGRLLRELPSLVPVVAGYVMLRRGMRCEGRRVEFLGVLCGVLEGKVGAAEREIERLERLFAREGGRGRRSREGMSERERMAGREREERGWYGEERRRGARDEYYRGDDVGEERSGEDVRGEGLDVGRRRERRRRRRGASRRSSIVKDERSTREERRESRRESRTHRGSRTTASECEDHNRETHDDGEQRRGRPPHGPGFNQMSPEERLRAKERLLAMHLMRKNEDTTKTTTPATTTTPPRATKSVSSGSTESIPRFPPLPIGVHAPRGENANVLEETAR</sequence>
<name>A0A6A6D0U2_ZASCE</name>
<gene>
    <name evidence="2" type="ORF">M409DRAFT_17035</name>
</gene>
<feature type="compositionally biased region" description="Basic and acidic residues" evidence="1">
    <location>
        <begin position="202"/>
        <end position="222"/>
    </location>
</feature>
<evidence type="ECO:0000313" key="2">
    <source>
        <dbReference type="EMBL" id="KAF2173087.1"/>
    </source>
</evidence>
<keyword evidence="3" id="KW-1185">Reference proteome</keyword>
<feature type="compositionally biased region" description="Basic and acidic residues" evidence="1">
    <location>
        <begin position="299"/>
        <end position="322"/>
    </location>
</feature>
<reference evidence="2" key="1">
    <citation type="journal article" date="2020" name="Stud. Mycol.">
        <title>101 Dothideomycetes genomes: a test case for predicting lifestyles and emergence of pathogens.</title>
        <authorList>
            <person name="Haridas S."/>
            <person name="Albert R."/>
            <person name="Binder M."/>
            <person name="Bloem J."/>
            <person name="Labutti K."/>
            <person name="Salamov A."/>
            <person name="Andreopoulos B."/>
            <person name="Baker S."/>
            <person name="Barry K."/>
            <person name="Bills G."/>
            <person name="Bluhm B."/>
            <person name="Cannon C."/>
            <person name="Castanera R."/>
            <person name="Culley D."/>
            <person name="Daum C."/>
            <person name="Ezra D."/>
            <person name="Gonzalez J."/>
            <person name="Henrissat B."/>
            <person name="Kuo A."/>
            <person name="Liang C."/>
            <person name="Lipzen A."/>
            <person name="Lutzoni F."/>
            <person name="Magnuson J."/>
            <person name="Mondo S."/>
            <person name="Nolan M."/>
            <person name="Ohm R."/>
            <person name="Pangilinan J."/>
            <person name="Park H.-J."/>
            <person name="Ramirez L."/>
            <person name="Alfaro M."/>
            <person name="Sun H."/>
            <person name="Tritt A."/>
            <person name="Yoshinaga Y."/>
            <person name="Zwiers L.-H."/>
            <person name="Turgeon B."/>
            <person name="Goodwin S."/>
            <person name="Spatafora J."/>
            <person name="Crous P."/>
            <person name="Grigoriev I."/>
        </authorList>
    </citation>
    <scope>NUCLEOTIDE SEQUENCE</scope>
    <source>
        <strain evidence="2">ATCC 36951</strain>
    </source>
</reference>
<dbReference type="GeneID" id="54557147"/>
<feature type="region of interest" description="Disordered" evidence="1">
    <location>
        <begin position="162"/>
        <end position="186"/>
    </location>
</feature>
<evidence type="ECO:0000313" key="3">
    <source>
        <dbReference type="Proteomes" id="UP000799537"/>
    </source>
</evidence>
<dbReference type="EMBL" id="ML993580">
    <property type="protein sequence ID" value="KAF2173087.1"/>
    <property type="molecule type" value="Genomic_DNA"/>
</dbReference>
<proteinExistence type="predicted"/>
<dbReference type="Proteomes" id="UP000799537">
    <property type="component" value="Unassembled WGS sequence"/>
</dbReference>
<evidence type="ECO:0000256" key="1">
    <source>
        <dbReference type="SAM" id="MobiDB-lite"/>
    </source>
</evidence>
<protein>
    <submittedName>
        <fullName evidence="2">Uncharacterized protein</fullName>
    </submittedName>
</protein>
<feature type="compositionally biased region" description="Basic and acidic residues" evidence="1">
    <location>
        <begin position="239"/>
        <end position="256"/>
    </location>
</feature>
<dbReference type="RefSeq" id="XP_033673976.1">
    <property type="nucleotide sequence ID" value="XM_033803875.1"/>
</dbReference>
<dbReference type="AlphaFoldDB" id="A0A6A6D0U2"/>